<evidence type="ECO:0000256" key="2">
    <source>
        <dbReference type="ARBA" id="ARBA00023277"/>
    </source>
</evidence>
<accession>A0AAN5CWP8</accession>
<feature type="non-terminal residue" evidence="4">
    <location>
        <position position="111"/>
    </location>
</feature>
<dbReference type="PANTHER" id="PTHR35923">
    <property type="entry name" value="MAJOR EXTRACELLULAR ENDOGLUCANASE"/>
    <property type="match status" value="1"/>
</dbReference>
<proteinExistence type="predicted"/>
<comment type="caution">
    <text evidence="4">The sequence shown here is derived from an EMBL/GenBank/DDBJ whole genome shotgun (WGS) entry which is preliminary data.</text>
</comment>
<dbReference type="SUPFAM" id="SSF51445">
    <property type="entry name" value="(Trans)glycosidases"/>
    <property type="match status" value="1"/>
</dbReference>
<evidence type="ECO:0000256" key="3">
    <source>
        <dbReference type="ARBA" id="ARBA00023326"/>
    </source>
</evidence>
<name>A0AAN5CWP8_9BILA</name>
<dbReference type="PANTHER" id="PTHR35923:SF2">
    <property type="entry name" value="ENDOGLUCANASE"/>
    <property type="match status" value="1"/>
</dbReference>
<evidence type="ECO:0000256" key="1">
    <source>
        <dbReference type="ARBA" id="ARBA00023001"/>
    </source>
</evidence>
<dbReference type="InterPro" id="IPR017853">
    <property type="entry name" value="GH"/>
</dbReference>
<dbReference type="Proteomes" id="UP001328107">
    <property type="component" value="Unassembled WGS sequence"/>
</dbReference>
<feature type="non-terminal residue" evidence="4">
    <location>
        <position position="1"/>
    </location>
</feature>
<keyword evidence="1" id="KW-0136">Cellulose degradation</keyword>
<keyword evidence="2" id="KW-0119">Carbohydrate metabolism</keyword>
<protein>
    <submittedName>
        <fullName evidence="4">Uncharacterized protein</fullName>
    </submittedName>
</protein>
<keyword evidence="3" id="KW-0624">Polysaccharide degradation</keyword>
<keyword evidence="5" id="KW-1185">Reference proteome</keyword>
<evidence type="ECO:0000313" key="4">
    <source>
        <dbReference type="EMBL" id="GMR52076.1"/>
    </source>
</evidence>
<dbReference type="GO" id="GO:0030245">
    <property type="term" value="P:cellulose catabolic process"/>
    <property type="evidence" value="ECO:0007669"/>
    <property type="project" value="UniProtKB-KW"/>
</dbReference>
<sequence length="111" mass="12452">IFVMLIFLHTSHSEDCTSTLKWSTNNGQILVNGQPLVLKGIIYTGFQTKHFAPKGLLERNLDEILDVIKENNFNVIQLCFSLELIMDNPTVTSEYVDCKKNVGFCGATGTR</sequence>
<dbReference type="EMBL" id="BTRK01000005">
    <property type="protein sequence ID" value="GMR52076.1"/>
    <property type="molecule type" value="Genomic_DNA"/>
</dbReference>
<dbReference type="AlphaFoldDB" id="A0AAN5CWP8"/>
<reference evidence="5" key="1">
    <citation type="submission" date="2022-10" db="EMBL/GenBank/DDBJ databases">
        <title>Genome assembly of Pristionchus species.</title>
        <authorList>
            <person name="Yoshida K."/>
            <person name="Sommer R.J."/>
        </authorList>
    </citation>
    <scope>NUCLEOTIDE SEQUENCE [LARGE SCALE GENOMIC DNA]</scope>
    <source>
        <strain evidence="5">RS5460</strain>
    </source>
</reference>
<gene>
    <name evidence="4" type="ORF">PMAYCL1PPCAC_22271</name>
</gene>
<organism evidence="4 5">
    <name type="scientific">Pristionchus mayeri</name>
    <dbReference type="NCBI Taxonomy" id="1317129"/>
    <lineage>
        <taxon>Eukaryota</taxon>
        <taxon>Metazoa</taxon>
        <taxon>Ecdysozoa</taxon>
        <taxon>Nematoda</taxon>
        <taxon>Chromadorea</taxon>
        <taxon>Rhabditida</taxon>
        <taxon>Rhabditina</taxon>
        <taxon>Diplogasteromorpha</taxon>
        <taxon>Diplogasteroidea</taxon>
        <taxon>Neodiplogasteridae</taxon>
        <taxon>Pristionchus</taxon>
    </lineage>
</organism>
<dbReference type="Gene3D" id="3.20.20.80">
    <property type="entry name" value="Glycosidases"/>
    <property type="match status" value="1"/>
</dbReference>
<evidence type="ECO:0000313" key="5">
    <source>
        <dbReference type="Proteomes" id="UP001328107"/>
    </source>
</evidence>